<feature type="domain" description="AMP-dependent synthetase/ligase" evidence="3">
    <location>
        <begin position="54"/>
        <end position="351"/>
    </location>
</feature>
<feature type="domain" description="Carrier" evidence="4">
    <location>
        <begin position="564"/>
        <end position="606"/>
    </location>
</feature>
<keyword evidence="7" id="KW-1185">Reference proteome</keyword>
<dbReference type="InterPro" id="IPR042099">
    <property type="entry name" value="ANL_N_sf"/>
</dbReference>
<dbReference type="InterPro" id="IPR020845">
    <property type="entry name" value="AMP-binding_CS"/>
</dbReference>
<evidence type="ECO:0000313" key="7">
    <source>
        <dbReference type="Proteomes" id="UP001147746"/>
    </source>
</evidence>
<evidence type="ECO:0000313" key="6">
    <source>
        <dbReference type="EMBL" id="KAJ5320749.1"/>
    </source>
</evidence>
<dbReference type="PANTHER" id="PTHR43439:SF2">
    <property type="entry name" value="ENZYME, PUTATIVE (JCVI)-RELATED"/>
    <property type="match status" value="1"/>
</dbReference>
<dbReference type="Gene3D" id="3.40.50.12780">
    <property type="entry name" value="N-terminal domain of ligase-like"/>
    <property type="match status" value="1"/>
</dbReference>
<keyword evidence="2" id="KW-0597">Phosphoprotein</keyword>
<dbReference type="EMBL" id="JAPZBO010000003">
    <property type="protein sequence ID" value="KAJ5320749.1"/>
    <property type="molecule type" value="Genomic_DNA"/>
</dbReference>
<reference evidence="6" key="1">
    <citation type="submission" date="2022-12" db="EMBL/GenBank/DDBJ databases">
        <authorList>
            <person name="Petersen C."/>
        </authorList>
    </citation>
    <scope>NUCLEOTIDE SEQUENCE</scope>
    <source>
        <strain evidence="6">IBT 21472</strain>
    </source>
</reference>
<evidence type="ECO:0000259" key="3">
    <source>
        <dbReference type="Pfam" id="PF00501"/>
    </source>
</evidence>
<gene>
    <name evidence="6" type="ORF">N7476_003751</name>
</gene>
<dbReference type="GO" id="GO:0044550">
    <property type="term" value="P:secondary metabolite biosynthetic process"/>
    <property type="evidence" value="ECO:0007669"/>
    <property type="project" value="UniProtKB-ARBA"/>
</dbReference>
<proteinExistence type="predicted"/>
<dbReference type="InterPro" id="IPR051414">
    <property type="entry name" value="Adenylate-forming_Reductase"/>
</dbReference>
<dbReference type="Pfam" id="PF00550">
    <property type="entry name" value="PP-binding"/>
    <property type="match status" value="1"/>
</dbReference>
<dbReference type="Gene3D" id="1.10.1200.10">
    <property type="entry name" value="ACP-like"/>
    <property type="match status" value="1"/>
</dbReference>
<comment type="caution">
    <text evidence="6">The sequence shown here is derived from an EMBL/GenBank/DDBJ whole genome shotgun (WGS) entry which is preliminary data.</text>
</comment>
<dbReference type="InterPro" id="IPR036736">
    <property type="entry name" value="ACP-like_sf"/>
</dbReference>
<dbReference type="InterPro" id="IPR013120">
    <property type="entry name" value="FAR_NAD-bd"/>
</dbReference>
<dbReference type="SUPFAM" id="SSF56801">
    <property type="entry name" value="Acetyl-CoA synthetase-like"/>
    <property type="match status" value="1"/>
</dbReference>
<dbReference type="SUPFAM" id="SSF47336">
    <property type="entry name" value="ACP-like"/>
    <property type="match status" value="1"/>
</dbReference>
<evidence type="ECO:0000256" key="2">
    <source>
        <dbReference type="ARBA" id="ARBA00022553"/>
    </source>
</evidence>
<dbReference type="InterPro" id="IPR036291">
    <property type="entry name" value="NAD(P)-bd_dom_sf"/>
</dbReference>
<keyword evidence="1" id="KW-0596">Phosphopantetheine</keyword>
<accession>A0A9W9PZ05</accession>
<dbReference type="Proteomes" id="UP001147746">
    <property type="component" value="Unassembled WGS sequence"/>
</dbReference>
<dbReference type="SUPFAM" id="SSF51735">
    <property type="entry name" value="NAD(P)-binding Rossmann-fold domains"/>
    <property type="match status" value="1"/>
</dbReference>
<dbReference type="PANTHER" id="PTHR43439">
    <property type="entry name" value="PHENYLACETATE-COENZYME A LIGASE"/>
    <property type="match status" value="1"/>
</dbReference>
<dbReference type="AlphaFoldDB" id="A0A9W9PZ05"/>
<dbReference type="PROSITE" id="PS00455">
    <property type="entry name" value="AMP_BINDING"/>
    <property type="match status" value="1"/>
</dbReference>
<dbReference type="Gene3D" id="3.40.50.720">
    <property type="entry name" value="NAD(P)-binding Rossmann-like Domain"/>
    <property type="match status" value="1"/>
</dbReference>
<organism evidence="6 7">
    <name type="scientific">Penicillium atrosanguineum</name>
    <dbReference type="NCBI Taxonomy" id="1132637"/>
    <lineage>
        <taxon>Eukaryota</taxon>
        <taxon>Fungi</taxon>
        <taxon>Dikarya</taxon>
        <taxon>Ascomycota</taxon>
        <taxon>Pezizomycotina</taxon>
        <taxon>Eurotiomycetes</taxon>
        <taxon>Eurotiomycetidae</taxon>
        <taxon>Eurotiales</taxon>
        <taxon>Aspergillaceae</taxon>
        <taxon>Penicillium</taxon>
    </lineage>
</organism>
<sequence length="1060" mass="116989">MGIQRGDQTVSAASSSTTGPLVQKFGQLHVLDDLIRLRSSDAIQDPILAYPSSDKDAASYTYYTGQDLDEMINQAVTVLMNYGFQPSEDDGCTVALLTLSDLNMVITFFALSRLGYTIMMLSSRLSGEACVSLLDTVCCDTILYGNTGSIRSTIGEILQRKLMSCHPMPNASLDNTGSSILVLRRNRSSEAQRNKTVLILHSSGSTGTPKPLYLTHRALMTHPLRGTGMTSFNPLPWYHLHGLFTALQAIWMRKIAYMWNAALPLTADSVVSVLEAAQPESVAAVPYMLQLLVDNPRGIAALRRCKLVTYGGAPCPDELGDRLVREGVPFGGSFGLTEAGLVAESISRPQDDPFWNYLRFFDNIRQYIWMKPIGDSLYECVYLKGHPALTTSNSDEPPGSFHSKDVFTLHPTIPDRWKYASRLDDRITLVNGEKVLPLPIEGYIKQDTLIHEAVVVGLGKSAPGLLIFQSQEVDEADISQDEYVDSIWPTIEGANARAEGFSQIARDMIAILPFASKFPRTDKGSMIRAQVYLQYAELIDSIYINAEQSGGNLRLDIEGTQSCLMDICRESLGTSVSGVEADFFAEGFDSLKAIHLRRRILQTFSFEQGALCQNVVYETGSILRLAKYICALQNGETVASEETDIDMMKNLIQKYSSFRQHIPRSEVTPNANSVILTGATGSIGAHILYELLNDDSISTVFCLTRRSSPPEAIIRSLIGKDLFITAEQATRIIALNSSLNEPELGLGDEDLIRSMKGSVTQIIHAAWPVNFNLSLAQFEPHIRGLHNLIQFSLSVQRPVPATLIFCSSISTALASPSTEIQDEPMRLESAYMGYGQSKLIGEHIVSVARASGARAFSLRIGQVSGHSKKGLWNDSEALPLLIRSVLTLKALPEMDEICSWLPVDKLASTIIDLTRTCSAPGDDLTEGHTSRYTKTGADDSIYNVCNSREFSWSALLKSLARSGFHFETVSLQKWLDMLRESEGREEEDVNPAVKLIGHYEAMYGGKSSGSRLGPKVFTTDKAERDSVTLRNDRLRIIEDGILDCYARDWLSRWVTPQAHE</sequence>
<dbReference type="Pfam" id="PF07993">
    <property type="entry name" value="NAD_binding_4"/>
    <property type="match status" value="1"/>
</dbReference>
<dbReference type="InterPro" id="IPR009081">
    <property type="entry name" value="PP-bd_ACP"/>
</dbReference>
<evidence type="ECO:0000256" key="1">
    <source>
        <dbReference type="ARBA" id="ARBA00022450"/>
    </source>
</evidence>
<dbReference type="InterPro" id="IPR000873">
    <property type="entry name" value="AMP-dep_synth/lig_dom"/>
</dbReference>
<reference evidence="6" key="2">
    <citation type="journal article" date="2023" name="IMA Fungus">
        <title>Comparative genomic study of the Penicillium genus elucidates a diverse pangenome and 15 lateral gene transfer events.</title>
        <authorList>
            <person name="Petersen C."/>
            <person name="Sorensen T."/>
            <person name="Nielsen M.R."/>
            <person name="Sondergaard T.E."/>
            <person name="Sorensen J.L."/>
            <person name="Fitzpatrick D.A."/>
            <person name="Frisvad J.C."/>
            <person name="Nielsen K.L."/>
        </authorList>
    </citation>
    <scope>NUCLEOTIDE SEQUENCE</scope>
    <source>
        <strain evidence="6">IBT 21472</strain>
    </source>
</reference>
<feature type="domain" description="Thioester reductase (TE)" evidence="5">
    <location>
        <begin position="676"/>
        <end position="910"/>
    </location>
</feature>
<dbReference type="Pfam" id="PF23562">
    <property type="entry name" value="AMP-binding_C_3"/>
    <property type="match status" value="1"/>
</dbReference>
<evidence type="ECO:0000259" key="5">
    <source>
        <dbReference type="Pfam" id="PF07993"/>
    </source>
</evidence>
<protein>
    <submittedName>
        <fullName evidence="6">AMP-dependent synthetase/ligase</fullName>
    </submittedName>
</protein>
<name>A0A9W9PZ05_9EURO</name>
<dbReference type="Pfam" id="PF00501">
    <property type="entry name" value="AMP-binding"/>
    <property type="match status" value="1"/>
</dbReference>
<evidence type="ECO:0000259" key="4">
    <source>
        <dbReference type="Pfam" id="PF00550"/>
    </source>
</evidence>